<evidence type="ECO:0000256" key="1">
    <source>
        <dbReference type="SAM" id="Coils"/>
    </source>
</evidence>
<dbReference type="PANTHER" id="PTHR47422:SF1">
    <property type="entry name" value="DNAJ HEAT SHOCK N-TERMINAL DOMAIN-CONTAINING PROTEIN"/>
    <property type="match status" value="1"/>
</dbReference>
<dbReference type="Pfam" id="PF12572">
    <property type="entry name" value="DUF3752"/>
    <property type="match status" value="1"/>
</dbReference>
<name>A0A2P2LXR9_RHIMU</name>
<keyword evidence="1" id="KW-0175">Coiled coil</keyword>
<evidence type="ECO:0000256" key="2">
    <source>
        <dbReference type="SAM" id="MobiDB-lite"/>
    </source>
</evidence>
<feature type="compositionally biased region" description="Low complexity" evidence="2">
    <location>
        <begin position="15"/>
        <end position="29"/>
    </location>
</feature>
<feature type="coiled-coil region" evidence="1">
    <location>
        <begin position="363"/>
        <end position="394"/>
    </location>
</feature>
<accession>A0A2P2LXR9</accession>
<dbReference type="InterPro" id="IPR022226">
    <property type="entry name" value="DUF3752"/>
</dbReference>
<dbReference type="PRINTS" id="PR00625">
    <property type="entry name" value="JDOMAIN"/>
</dbReference>
<dbReference type="AlphaFoldDB" id="A0A2P2LXR9"/>
<evidence type="ECO:0000259" key="3">
    <source>
        <dbReference type="PROSITE" id="PS50076"/>
    </source>
</evidence>
<dbReference type="InterPro" id="IPR001623">
    <property type="entry name" value="DnaJ_domain"/>
</dbReference>
<feature type="region of interest" description="Disordered" evidence="2">
    <location>
        <begin position="481"/>
        <end position="581"/>
    </location>
</feature>
<dbReference type="CDD" id="cd06257">
    <property type="entry name" value="DnaJ"/>
    <property type="match status" value="1"/>
</dbReference>
<dbReference type="SUPFAM" id="SSF46565">
    <property type="entry name" value="Chaperone J-domain"/>
    <property type="match status" value="1"/>
</dbReference>
<organism evidence="4">
    <name type="scientific">Rhizophora mucronata</name>
    <name type="common">Asiatic mangrove</name>
    <dbReference type="NCBI Taxonomy" id="61149"/>
    <lineage>
        <taxon>Eukaryota</taxon>
        <taxon>Viridiplantae</taxon>
        <taxon>Streptophyta</taxon>
        <taxon>Embryophyta</taxon>
        <taxon>Tracheophyta</taxon>
        <taxon>Spermatophyta</taxon>
        <taxon>Magnoliopsida</taxon>
        <taxon>eudicotyledons</taxon>
        <taxon>Gunneridae</taxon>
        <taxon>Pentapetalae</taxon>
        <taxon>rosids</taxon>
        <taxon>fabids</taxon>
        <taxon>Malpighiales</taxon>
        <taxon>Rhizophoraceae</taxon>
        <taxon>Rhizophora</taxon>
    </lineage>
</organism>
<dbReference type="PROSITE" id="PS50076">
    <property type="entry name" value="DNAJ_2"/>
    <property type="match status" value="1"/>
</dbReference>
<dbReference type="Gene3D" id="1.10.287.110">
    <property type="entry name" value="DnaJ domain"/>
    <property type="match status" value="1"/>
</dbReference>
<feature type="region of interest" description="Disordered" evidence="2">
    <location>
        <begin position="189"/>
        <end position="229"/>
    </location>
</feature>
<reference evidence="4" key="1">
    <citation type="submission" date="2018-02" db="EMBL/GenBank/DDBJ databases">
        <title>Rhizophora mucronata_Transcriptome.</title>
        <authorList>
            <person name="Meera S.P."/>
            <person name="Sreeshan A."/>
            <person name="Augustine A."/>
        </authorList>
    </citation>
    <scope>NUCLEOTIDE SEQUENCE</scope>
    <source>
        <tissue evidence="4">Leaf</tissue>
    </source>
</reference>
<feature type="domain" description="J" evidence="3">
    <location>
        <begin position="307"/>
        <end position="371"/>
    </location>
</feature>
<feature type="compositionally biased region" description="Basic and acidic residues" evidence="2">
    <location>
        <begin position="42"/>
        <end position="67"/>
    </location>
</feature>
<feature type="compositionally biased region" description="Basic and acidic residues" evidence="2">
    <location>
        <begin position="484"/>
        <end position="501"/>
    </location>
</feature>
<feature type="region of interest" description="Disordered" evidence="2">
    <location>
        <begin position="424"/>
        <end position="461"/>
    </location>
</feature>
<dbReference type="EMBL" id="GGEC01042283">
    <property type="protein sequence ID" value="MBX22767.1"/>
    <property type="molecule type" value="Transcribed_RNA"/>
</dbReference>
<proteinExistence type="predicted"/>
<protein>
    <submittedName>
        <fullName evidence="4">Uncharacterized protein MANES_02G191800</fullName>
    </submittedName>
</protein>
<dbReference type="PANTHER" id="PTHR47422">
    <property type="entry name" value="DNAJ HEAT SHOCK N-TERMINAL DOMAIN-CONTAINING PROTEIN"/>
    <property type="match status" value="1"/>
</dbReference>
<sequence>MGRKKHREYTPLPSPSTSSSSEYESQSSEEIVRRHHSRKRLRSSDDRSSRREKERRRERNERKEREKKDRKKRKSIEKKKKKRKNKDYDSESVSEDEERLRDEPESVVEEMLKEFPNVGPDLKQLLQMIDDGQAVDINGITERSLSKHLKKLFVSLNLKENGDSVFLLPSSGHPTLEVVRTLIEANMKPKEQQSHQSVVSKDKHSAPVDAECTQPSNGYNLAMPSQGDDTSTLGRRMIGPAMPSAELLAAAAKLTEAQAELSEAELEEDSELFIGPPPPAVVAEAESANEAEHFEAVTIIMGVEGDSPYDVVGVNQNMSADNIKKRYWKLSLLVHPDKCSHPQAHQAFIKLNKAFKELQDPEKRKVLDEKIKLKEEQEELKVELQAMREAAEWRRKQGISMEGDDELLAEMEVKVAPKRDEWMTTLPPERKPGMTMQSSRFSKSSKEGRGDTSVWTDTPSDRAQKAKMNYLEAYNEATALASNEEEKKRANADAELVDKYNKAKRSKSLVQKHQEEAVSHSKKKSKQESEKEDWVGKHPWKPWDREKDLTAGRQRTKFDADNMSQGLASRFSSGTFQRNFL</sequence>
<feature type="compositionally biased region" description="Basic and acidic residues" evidence="2">
    <location>
        <begin position="526"/>
        <end position="560"/>
    </location>
</feature>
<feature type="region of interest" description="Disordered" evidence="2">
    <location>
        <begin position="1"/>
        <end position="105"/>
    </location>
</feature>
<feature type="compositionally biased region" description="Polar residues" evidence="2">
    <location>
        <begin position="562"/>
        <end position="581"/>
    </location>
</feature>
<dbReference type="SMART" id="SM00271">
    <property type="entry name" value="DnaJ"/>
    <property type="match status" value="1"/>
</dbReference>
<dbReference type="Pfam" id="PF00226">
    <property type="entry name" value="DnaJ"/>
    <property type="match status" value="1"/>
</dbReference>
<evidence type="ECO:0000313" key="4">
    <source>
        <dbReference type="EMBL" id="MBX22767.1"/>
    </source>
</evidence>
<feature type="compositionally biased region" description="Basic residues" evidence="2">
    <location>
        <begin position="68"/>
        <end position="85"/>
    </location>
</feature>
<dbReference type="InterPro" id="IPR036869">
    <property type="entry name" value="J_dom_sf"/>
</dbReference>